<keyword evidence="2" id="KW-1185">Reference proteome</keyword>
<dbReference type="Proteomes" id="UP000183810">
    <property type="component" value="Chromosome"/>
</dbReference>
<name>A0A1J0VME5_9NOCA</name>
<sequence>MSMPSIPGFTTPPARNTLAEQWKKPNPELPAGLWPIDLLQSVTTQPNEWLTIDQFTQDEGGTDGRDCVLVTPHETSLVLEGTDWVGRGLGSFSVQHDGGFEHGLAVTEKGTELEFFVQVRRPEGASRRIVDIALPFLWYWDAYQINGGWEYVDSAGRKHGLIRYRCVKDSWTVEVRALEFRQYLAAVGRNAVMQFDVSRYSGEAGFDHVDDLFHNEWAYLGFTADADGLMGHPVSRIVGKYILTGQHGPRVPRFDQYDRDDVEYPEFIHGLNPDTHAPLKHSCDPDELGTYFDRDDSRLHYLTPIYFKREVLEPYAAQPTTYRITATRLSCLGLWSVNIGFNSAGLVEVYLGDLGRDLPSEEWGRWLAHNVLPEGTMDEGRFRRDFLGQWADSKDLPGDLRRVRQTAAQVSEELLGIPLWRELPEEHLAEWESIIGPLNEDPASLGKSLLLLPIVIIDAINPAPLKIYLGDAEKGEQSMKLLQRFTEKLGDESNCTAILRQLWEFRSKGGVAHFAGSEARATRATLGIEGMTNLEAFESIVSRITDMLNTIVRLMERALPADGSAAR</sequence>
<evidence type="ECO:0000313" key="1">
    <source>
        <dbReference type="EMBL" id="APE33181.1"/>
    </source>
</evidence>
<dbReference type="EMBL" id="CP018082">
    <property type="protein sequence ID" value="APE33181.1"/>
    <property type="molecule type" value="Genomic_DNA"/>
</dbReference>
<proteinExistence type="predicted"/>
<organism evidence="1 2">
    <name type="scientific">Nocardia mangyaensis</name>
    <dbReference type="NCBI Taxonomy" id="2213200"/>
    <lineage>
        <taxon>Bacteria</taxon>
        <taxon>Bacillati</taxon>
        <taxon>Actinomycetota</taxon>
        <taxon>Actinomycetes</taxon>
        <taxon>Mycobacteriales</taxon>
        <taxon>Nocardiaceae</taxon>
        <taxon>Nocardia</taxon>
    </lineage>
</organism>
<protein>
    <submittedName>
        <fullName evidence="1">Uncharacterized protein</fullName>
    </submittedName>
</protein>
<dbReference type="OrthoDB" id="2375320at2"/>
<reference evidence="1" key="1">
    <citation type="submission" date="2016-11" db="EMBL/GenBank/DDBJ databases">
        <authorList>
            <person name="Jaros S."/>
            <person name="Januszkiewicz K."/>
            <person name="Wedrychowicz H."/>
        </authorList>
    </citation>
    <scope>NUCLEOTIDE SEQUENCE [LARGE SCALE GENOMIC DNA]</scope>
    <source>
        <strain evidence="1">Y48</strain>
    </source>
</reference>
<gene>
    <name evidence="1" type="ORF">BOX37_03485</name>
</gene>
<accession>A0A1J0VME5</accession>
<dbReference type="AlphaFoldDB" id="A0A1J0VME5"/>
<dbReference type="KEGG" id="nsl:BOX37_03485"/>
<evidence type="ECO:0000313" key="2">
    <source>
        <dbReference type="Proteomes" id="UP000183810"/>
    </source>
</evidence>
<dbReference type="RefSeq" id="WP_071926378.1">
    <property type="nucleotide sequence ID" value="NZ_CP018082.1"/>
</dbReference>